<dbReference type="RefSeq" id="WP_379780698.1">
    <property type="nucleotide sequence ID" value="NZ_JBHSMU010000004.1"/>
</dbReference>
<reference evidence="4" key="1">
    <citation type="journal article" date="2019" name="Int. J. Syst. Evol. Microbiol.">
        <title>The Global Catalogue of Microorganisms (GCM) 10K type strain sequencing project: providing services to taxonomists for standard genome sequencing and annotation.</title>
        <authorList>
            <consortium name="The Broad Institute Genomics Platform"/>
            <consortium name="The Broad Institute Genome Sequencing Center for Infectious Disease"/>
            <person name="Wu L."/>
            <person name="Ma J."/>
        </authorList>
    </citation>
    <scope>NUCLEOTIDE SEQUENCE [LARGE SCALE GENOMIC DNA]</scope>
    <source>
        <strain evidence="4">KACC 12649</strain>
    </source>
</reference>
<name>A0ABW0L031_9BURK</name>
<accession>A0ABW0L031</accession>
<proteinExistence type="predicted"/>
<evidence type="ECO:0000256" key="1">
    <source>
        <dbReference type="SAM" id="MobiDB-lite"/>
    </source>
</evidence>
<dbReference type="Proteomes" id="UP001596050">
    <property type="component" value="Unassembled WGS sequence"/>
</dbReference>
<gene>
    <name evidence="3" type="ORF">ACFPN5_04925</name>
</gene>
<feature type="region of interest" description="Disordered" evidence="1">
    <location>
        <begin position="38"/>
        <end position="60"/>
    </location>
</feature>
<protein>
    <submittedName>
        <fullName evidence="3">Uncharacterized protein</fullName>
    </submittedName>
</protein>
<evidence type="ECO:0000313" key="4">
    <source>
        <dbReference type="Proteomes" id="UP001596050"/>
    </source>
</evidence>
<feature type="compositionally biased region" description="Low complexity" evidence="1">
    <location>
        <begin position="38"/>
        <end position="59"/>
    </location>
</feature>
<keyword evidence="4" id="KW-1185">Reference proteome</keyword>
<feature type="chain" id="PRO_5045967488" evidence="2">
    <location>
        <begin position="29"/>
        <end position="162"/>
    </location>
</feature>
<dbReference type="EMBL" id="JBHSMU010000004">
    <property type="protein sequence ID" value="MFC5459148.1"/>
    <property type="molecule type" value="Genomic_DNA"/>
</dbReference>
<keyword evidence="2" id="KW-0732">Signal</keyword>
<organism evidence="3 4">
    <name type="scientific">Massilia niabensis</name>
    <dbReference type="NCBI Taxonomy" id="544910"/>
    <lineage>
        <taxon>Bacteria</taxon>
        <taxon>Pseudomonadati</taxon>
        <taxon>Pseudomonadota</taxon>
        <taxon>Betaproteobacteria</taxon>
        <taxon>Burkholderiales</taxon>
        <taxon>Oxalobacteraceae</taxon>
        <taxon>Telluria group</taxon>
        <taxon>Massilia</taxon>
    </lineage>
</organism>
<evidence type="ECO:0000313" key="3">
    <source>
        <dbReference type="EMBL" id="MFC5459148.1"/>
    </source>
</evidence>
<evidence type="ECO:0000256" key="2">
    <source>
        <dbReference type="SAM" id="SignalP"/>
    </source>
</evidence>
<sequence>MTISVLSRSLCVAAFAASSAICVMPVQAASTAASSAGSAGSASSGSVSDSIGASSNSSSGDDRVAAGQYRVIHIAQAPAKGDTTRMTLRAVAAGADTHAAREFYLDVPNRALAARRMAAGDMVQVNARVYGYEFAHADTNKAFFLALQDSWYHELSSRKVAI</sequence>
<feature type="signal peptide" evidence="2">
    <location>
        <begin position="1"/>
        <end position="28"/>
    </location>
</feature>
<comment type="caution">
    <text evidence="3">The sequence shown here is derived from an EMBL/GenBank/DDBJ whole genome shotgun (WGS) entry which is preliminary data.</text>
</comment>